<dbReference type="RefSeq" id="XP_006032359.1">
    <property type="nucleotide sequence ID" value="XM_006032297.3"/>
</dbReference>
<dbReference type="Pfam" id="PF00225">
    <property type="entry name" value="Kinesin"/>
    <property type="match status" value="1"/>
</dbReference>
<dbReference type="PROSITE" id="PS00411">
    <property type="entry name" value="KINESIN_MOTOR_1"/>
    <property type="match status" value="1"/>
</dbReference>
<evidence type="ECO:0000256" key="8">
    <source>
        <dbReference type="ARBA" id="ARBA00023175"/>
    </source>
</evidence>
<dbReference type="Proteomes" id="UP000189705">
    <property type="component" value="Unplaced"/>
</dbReference>
<sequence>MGGRPRRAGCRGKMAVVGAWTTLGEPVPAPPRLACRALELGGGKKKRAPWDLKGQVSDLQAELKTYKEEVQQLRKGGQELEEQRQELLARNGDLDRQLQAVKSELHVSQEQAQQRLKEVKELSDLKHQLKQQLTDTTRTNKELEGTNKDLEMAKRDLSALLEAREGDLAQSTQENRELKAQVTTLLQAATQREDQLHQLEMDRRRLHNLVLELKGNIRVFCRVRPLLPSEQEAGKGLEHLHFPPQDNGALVLSRPEESHTGRSCKGNTRYDFSFDRVFPPACSQADVFEEIAQLVQSALDGYHVCIFAYGQTGSGKTYTMEGPDNLDQETLGMIPRAVRQVFQGAQELEPKGWEYSFSASFLEIYNEGLRDLLVGRSDQAPDLEIRRVSQASEDLHVPNLRCVPVASEEEVLKLLHTAKANRSVAKTIQNDRSSRSHSVFQLCIKGYNTDRALRCASVLSLVDLAGSERLKPQSKTERLRETQAINASLSTLGLVILALSKKEPHVPYRNSKLTHLLQNSLGGNSKMLMFVNIAPLEENIGESLNSLRFASTVNQCHIGTAPAHKKGGGGLPRTSDVGGGGKGPGPS</sequence>
<evidence type="ECO:0000313" key="15">
    <source>
        <dbReference type="Proteomes" id="UP000189705"/>
    </source>
</evidence>
<comment type="similarity">
    <text evidence="2">Belongs to the TRAFAC class myosin-kinesin ATPase superfamily. Kinesin family. KIN-14 subfamily.</text>
</comment>
<evidence type="ECO:0000259" key="14">
    <source>
        <dbReference type="PROSITE" id="PS50067"/>
    </source>
</evidence>
<evidence type="ECO:0000256" key="5">
    <source>
        <dbReference type="ARBA" id="ARBA00022741"/>
    </source>
</evidence>
<dbReference type="Gene3D" id="3.40.850.10">
    <property type="entry name" value="Kinesin motor domain"/>
    <property type="match status" value="1"/>
</dbReference>
<dbReference type="GO" id="GO:0007018">
    <property type="term" value="P:microtubule-based movement"/>
    <property type="evidence" value="ECO:0007669"/>
    <property type="project" value="InterPro"/>
</dbReference>
<evidence type="ECO:0000256" key="3">
    <source>
        <dbReference type="ARBA" id="ARBA00022490"/>
    </source>
</evidence>
<dbReference type="CTD" id="3833"/>
<evidence type="ECO:0000256" key="7">
    <source>
        <dbReference type="ARBA" id="ARBA00023054"/>
    </source>
</evidence>
<organism evidence="15 16">
    <name type="scientific">Alligator sinensis</name>
    <name type="common">Chinese alligator</name>
    <dbReference type="NCBI Taxonomy" id="38654"/>
    <lineage>
        <taxon>Eukaryota</taxon>
        <taxon>Metazoa</taxon>
        <taxon>Chordata</taxon>
        <taxon>Craniata</taxon>
        <taxon>Vertebrata</taxon>
        <taxon>Euteleostomi</taxon>
        <taxon>Archelosauria</taxon>
        <taxon>Archosauria</taxon>
        <taxon>Crocodylia</taxon>
        <taxon>Alligatoridae</taxon>
        <taxon>Alligatorinae</taxon>
        <taxon>Alligator</taxon>
    </lineage>
</organism>
<dbReference type="GO" id="GO:0003777">
    <property type="term" value="F:microtubule motor activity"/>
    <property type="evidence" value="ECO:0007669"/>
    <property type="project" value="InterPro"/>
</dbReference>
<dbReference type="GO" id="GO:0008017">
    <property type="term" value="F:microtubule binding"/>
    <property type="evidence" value="ECO:0007669"/>
    <property type="project" value="InterPro"/>
</dbReference>
<dbReference type="KEGG" id="asn:102372081"/>
<dbReference type="SUPFAM" id="SSF90257">
    <property type="entry name" value="Myosin rod fragments"/>
    <property type="match status" value="1"/>
</dbReference>
<dbReference type="SMART" id="SM00129">
    <property type="entry name" value="KISc"/>
    <property type="match status" value="1"/>
</dbReference>
<dbReference type="FunFam" id="3.40.850.10:FF:000046">
    <property type="entry name" value="Kinesin-like protein"/>
    <property type="match status" value="1"/>
</dbReference>
<keyword evidence="8 10" id="KW-0505">Motor protein</keyword>
<name>A0A1U7S047_ALLSI</name>
<evidence type="ECO:0000256" key="10">
    <source>
        <dbReference type="PROSITE-ProRule" id="PRU00283"/>
    </source>
</evidence>
<dbReference type="InterPro" id="IPR027640">
    <property type="entry name" value="Kinesin-like_fam"/>
</dbReference>
<keyword evidence="6 10" id="KW-0067">ATP-binding</keyword>
<keyword evidence="9" id="KW-0206">Cytoskeleton</keyword>
<dbReference type="AlphaFoldDB" id="A0A1U7S047"/>
<feature type="region of interest" description="Disordered" evidence="13">
    <location>
        <begin position="560"/>
        <end position="587"/>
    </location>
</feature>
<dbReference type="InterPro" id="IPR019821">
    <property type="entry name" value="Kinesin_motor_CS"/>
</dbReference>
<evidence type="ECO:0000256" key="12">
    <source>
        <dbReference type="SAM" id="Coils"/>
    </source>
</evidence>
<evidence type="ECO:0000256" key="1">
    <source>
        <dbReference type="ARBA" id="ARBA00004245"/>
    </source>
</evidence>
<dbReference type="GeneID" id="102372081"/>
<dbReference type="GO" id="GO:0005874">
    <property type="term" value="C:microtubule"/>
    <property type="evidence" value="ECO:0007669"/>
    <property type="project" value="UniProtKB-KW"/>
</dbReference>
<dbReference type="PANTHER" id="PTHR47972:SF45">
    <property type="entry name" value="PROTEIN CLARET SEGREGATIONAL"/>
    <property type="match status" value="1"/>
</dbReference>
<feature type="compositionally biased region" description="Gly residues" evidence="13">
    <location>
        <begin position="577"/>
        <end position="587"/>
    </location>
</feature>
<protein>
    <recommendedName>
        <fullName evidence="11">Kinesin-like protein</fullName>
    </recommendedName>
</protein>
<dbReference type="InterPro" id="IPR027417">
    <property type="entry name" value="P-loop_NTPase"/>
</dbReference>
<dbReference type="PRINTS" id="PR00380">
    <property type="entry name" value="KINESINHEAVY"/>
</dbReference>
<dbReference type="eggNOG" id="KOG0239">
    <property type="taxonomic scope" value="Eukaryota"/>
</dbReference>
<evidence type="ECO:0000256" key="9">
    <source>
        <dbReference type="ARBA" id="ARBA00023212"/>
    </source>
</evidence>
<dbReference type="CDD" id="cd01366">
    <property type="entry name" value="KISc_C_terminal"/>
    <property type="match status" value="1"/>
</dbReference>
<proteinExistence type="inferred from homology"/>
<dbReference type="InterPro" id="IPR036961">
    <property type="entry name" value="Kinesin_motor_dom_sf"/>
</dbReference>
<comment type="subcellular location">
    <subcellularLocation>
        <location evidence="1">Cytoplasm</location>
        <location evidence="1">Cytoskeleton</location>
    </subcellularLocation>
</comment>
<keyword evidence="15" id="KW-1185">Reference proteome</keyword>
<keyword evidence="7 12" id="KW-0175">Coiled coil</keyword>
<feature type="coiled-coil region" evidence="12">
    <location>
        <begin position="56"/>
        <end position="188"/>
    </location>
</feature>
<accession>A0A1U7S047</accession>
<evidence type="ECO:0000256" key="6">
    <source>
        <dbReference type="ARBA" id="ARBA00022840"/>
    </source>
</evidence>
<dbReference type="STRING" id="38654.A0A1U7S047"/>
<dbReference type="InterPro" id="IPR001752">
    <property type="entry name" value="Kinesin_motor_dom"/>
</dbReference>
<evidence type="ECO:0000256" key="2">
    <source>
        <dbReference type="ARBA" id="ARBA00010899"/>
    </source>
</evidence>
<dbReference type="OrthoDB" id="3176171at2759"/>
<dbReference type="InParanoid" id="A0A1U7S047"/>
<dbReference type="PANTHER" id="PTHR47972">
    <property type="entry name" value="KINESIN-LIKE PROTEIN KLP-3"/>
    <property type="match status" value="1"/>
</dbReference>
<evidence type="ECO:0000256" key="4">
    <source>
        <dbReference type="ARBA" id="ARBA00022701"/>
    </source>
</evidence>
<gene>
    <name evidence="16" type="primary">KIFC1</name>
</gene>
<keyword evidence="4 11" id="KW-0493">Microtubule</keyword>
<dbReference type="SUPFAM" id="SSF52540">
    <property type="entry name" value="P-loop containing nucleoside triphosphate hydrolases"/>
    <property type="match status" value="1"/>
</dbReference>
<dbReference type="GO" id="GO:0005524">
    <property type="term" value="F:ATP binding"/>
    <property type="evidence" value="ECO:0007669"/>
    <property type="project" value="UniProtKB-UniRule"/>
</dbReference>
<reference evidence="16" key="1">
    <citation type="submission" date="2025-08" db="UniProtKB">
        <authorList>
            <consortium name="RefSeq"/>
        </authorList>
    </citation>
    <scope>IDENTIFICATION</scope>
</reference>
<keyword evidence="5 10" id="KW-0547">Nucleotide-binding</keyword>
<dbReference type="PROSITE" id="PS50067">
    <property type="entry name" value="KINESIN_MOTOR_2"/>
    <property type="match status" value="1"/>
</dbReference>
<feature type="domain" description="Kinesin motor" evidence="14">
    <location>
        <begin position="216"/>
        <end position="556"/>
    </location>
</feature>
<evidence type="ECO:0000313" key="16">
    <source>
        <dbReference type="RefSeq" id="XP_006032359.1"/>
    </source>
</evidence>
<feature type="binding site" evidence="10">
    <location>
        <begin position="310"/>
        <end position="317"/>
    </location>
    <ligand>
        <name>ATP</name>
        <dbReference type="ChEBI" id="CHEBI:30616"/>
    </ligand>
</feature>
<evidence type="ECO:0000256" key="11">
    <source>
        <dbReference type="RuleBase" id="RU000394"/>
    </source>
</evidence>
<evidence type="ECO:0000256" key="13">
    <source>
        <dbReference type="SAM" id="MobiDB-lite"/>
    </source>
</evidence>
<keyword evidence="3" id="KW-0963">Cytoplasm</keyword>